<dbReference type="InterPro" id="IPR029787">
    <property type="entry name" value="Nucleotide_cyclase"/>
</dbReference>
<dbReference type="Pfam" id="PF16209">
    <property type="entry name" value="PhoLip_ATPase_N"/>
    <property type="match status" value="1"/>
</dbReference>
<dbReference type="GO" id="GO:0005886">
    <property type="term" value="C:plasma membrane"/>
    <property type="evidence" value="ECO:0007669"/>
    <property type="project" value="TreeGrafter"/>
</dbReference>
<dbReference type="Pfam" id="PF00211">
    <property type="entry name" value="Guanylate_cyc"/>
    <property type="match status" value="2"/>
</dbReference>
<feature type="transmembrane region" description="Helical" evidence="7">
    <location>
        <begin position="999"/>
        <end position="1020"/>
    </location>
</feature>
<reference evidence="9 10" key="1">
    <citation type="submission" date="2016-11" db="EMBL/GenBank/DDBJ databases">
        <title>The macronuclear genome of Stentor coeruleus: a giant cell with tiny introns.</title>
        <authorList>
            <person name="Slabodnick M."/>
            <person name="Ruby J.G."/>
            <person name="Reiff S.B."/>
            <person name="Swart E.C."/>
            <person name="Gosai S."/>
            <person name="Prabakaran S."/>
            <person name="Witkowska E."/>
            <person name="Larue G.E."/>
            <person name="Fisher S."/>
            <person name="Freeman R.M."/>
            <person name="Gunawardena J."/>
            <person name="Chu W."/>
            <person name="Stover N.A."/>
            <person name="Gregory B.D."/>
            <person name="Nowacki M."/>
            <person name="Derisi J."/>
            <person name="Roy S.W."/>
            <person name="Marshall W.F."/>
            <person name="Sood P."/>
        </authorList>
    </citation>
    <scope>NUCLEOTIDE SEQUENCE [LARGE SCALE GENOMIC DNA]</scope>
    <source>
        <strain evidence="9">WM001</strain>
    </source>
</reference>
<dbReference type="Gene3D" id="3.40.50.1000">
    <property type="entry name" value="HAD superfamily/HAD-like"/>
    <property type="match status" value="1"/>
</dbReference>
<dbReference type="GO" id="GO:0046872">
    <property type="term" value="F:metal ion binding"/>
    <property type="evidence" value="ECO:0007669"/>
    <property type="project" value="UniProtKB-KW"/>
</dbReference>
<dbReference type="InterPro" id="IPR032630">
    <property type="entry name" value="P_typ_ATPase_c"/>
</dbReference>
<dbReference type="SUPFAM" id="SSF55073">
    <property type="entry name" value="Nucleotide cyclase"/>
    <property type="match status" value="2"/>
</dbReference>
<feature type="transmembrane region" description="Helical" evidence="7">
    <location>
        <begin position="1244"/>
        <end position="1267"/>
    </location>
</feature>
<keyword evidence="4" id="KW-0460">Magnesium</keyword>
<dbReference type="InterPro" id="IPR023214">
    <property type="entry name" value="HAD_sf"/>
</dbReference>
<keyword evidence="2 7" id="KW-0812">Transmembrane</keyword>
<dbReference type="GO" id="GO:0045332">
    <property type="term" value="P:phospholipid translocation"/>
    <property type="evidence" value="ECO:0007669"/>
    <property type="project" value="TreeGrafter"/>
</dbReference>
<feature type="transmembrane region" description="Helical" evidence="7">
    <location>
        <begin position="89"/>
        <end position="108"/>
    </location>
</feature>
<dbReference type="OrthoDB" id="354346at2759"/>
<feature type="transmembrane region" description="Helical" evidence="7">
    <location>
        <begin position="968"/>
        <end position="987"/>
    </location>
</feature>
<evidence type="ECO:0000256" key="7">
    <source>
        <dbReference type="SAM" id="Phobius"/>
    </source>
</evidence>
<name>A0A1R2AV13_9CILI</name>
<feature type="transmembrane region" description="Helical" evidence="7">
    <location>
        <begin position="1786"/>
        <end position="1805"/>
    </location>
</feature>
<evidence type="ECO:0000256" key="1">
    <source>
        <dbReference type="ARBA" id="ARBA00004141"/>
    </source>
</evidence>
<keyword evidence="10" id="KW-1185">Reference proteome</keyword>
<evidence type="ECO:0000259" key="8">
    <source>
        <dbReference type="PROSITE" id="PS50125"/>
    </source>
</evidence>
<evidence type="ECO:0000256" key="5">
    <source>
        <dbReference type="ARBA" id="ARBA00022989"/>
    </source>
</evidence>
<dbReference type="SUPFAM" id="SSF81653">
    <property type="entry name" value="Calcium ATPase, transduction domain A"/>
    <property type="match status" value="1"/>
</dbReference>
<dbReference type="GO" id="GO:0009190">
    <property type="term" value="P:cyclic nucleotide biosynthetic process"/>
    <property type="evidence" value="ECO:0007669"/>
    <property type="project" value="InterPro"/>
</dbReference>
<feature type="transmembrane region" description="Helical" evidence="7">
    <location>
        <begin position="1085"/>
        <end position="1106"/>
    </location>
</feature>
<feature type="transmembrane region" description="Helical" evidence="7">
    <location>
        <begin position="1113"/>
        <end position="1134"/>
    </location>
</feature>
<evidence type="ECO:0000256" key="6">
    <source>
        <dbReference type="ARBA" id="ARBA00023136"/>
    </source>
</evidence>
<proteinExistence type="predicted"/>
<sequence length="2110" mass="241947">MKTKLSLSSVIKSEKARNYRQVNIQHGIPARPLIYKSNRVYSKQYTFLNLVPKSLFHEFQNISYFWFAFVIILDFLSKDEEESWKLYPIVSFIILLVIILASNFFRALRRHKANKMHNNLETHVLEKQVFKNYRSESLVVGNVILVKDKEIVPADIILLSCKGKDTDNSARNDIFNNREKFNQDEVKCSFSQTKIRSNNTMGQNNLGNSSNNNQNAYLNMKKVLGNRELVIKKPIRNTDFIKELDPNIINGTLRRMESIKVMAPNKSFSNFKGKIKFKGNPKACIVENDNFVIGGSKVIGNDWILGLVVYTGLETKVWINSTTESLVKLSKLELTINKIQLVNFIIVALLVSISTILNQFYSNFLKKDSLSDVVIHFILLYANMIPISLFLCLKIAKIISSFILNCKCKTVKIKDPKILQDLGKVEYVLTGKIGIITNYKLELSALVFYDQIFLKDEYQISEEIDIDTSSKYRLVPSETEKPTSCVDFLSFGILKAQIEEGELSEDYLRFFFCACLCSYSSWNANKKYCSPASKAMLKDLAKIGVCVKEKHDNIIIIGIAEREYEFHVYAENTMSAGVNETSVLVKFGFNENFYLFVKGSVESIKPLIHNEDDIKYIDGFSNSGLFLTKRKVVYAYKQLLSEVGENFIQELQNAKLSPMNVENRIESAFEKYGSDLIYLGIAGLEHEITQDTQKTITNLNNAGIKTWLITGVKEENSLVACFASKIFPRSCKIINFSGLKNSVECLQALRDVVTDELFNKKKSRPKYKIRSETSQTNLSGVFKNQDRQIRLIMDQNTPEFYSPISRDFKRQSRFKRKHTINPLIAKLAKVSEFRTCPIIEIKDIDFYLLFDANMLEYAISSPEHRKLFAMLLISAKAVCFHSMMPNQKIDIVRFMQNNIAYNPRILALSDGNTNTGMLDEASIAVCVKAGKEKNLNLPGDVEISKFSELEKLILIDGHYSYFRLNKILLYYIYKETMLSTILFLFQISCNFSGTSMIDYDFLVFYEMLICLIPILTIGIFEKDVNEETASKSPIVYSIGFIDLLGKKKKIGFYYFLGLSQGIIIYVLIVYGMGEIIQAKGFTDDFDSQGVTVFLVSSLAFSQVVFINTKNFSYVTWIMNALTISLIIFITSLIYPTQLTNYTLTPSILLVRADIWIYILTIPLFCSAFYLSTNILFYTVSKIHIKQRLEMFKDCIEKVFKDSKDWNKEKIKDSLQINYLSLKFASEYREIQYQEIVSMSSRSTISWISCFVTIMSLCYTILLFTSILPEIFQMFYSVIPVIISFIITLCSFWNKLPSKYVASIYFAILIAAVSIYSSLNSLNSFIMFPTLQVVYSMLIYFKWRLTVLKMSLTFIISCILGSIDTYKKHSEHSVYYIGYQVILNLQIAIICGILSYYVDLLRRNQYSFYKNVEIKLENVSNILGYLLPAFVKKRVTDGVRYIAEDKGTVSVLFCDICDFDKIVAEYSPQELTFFLDNLFEKLDKICEAVGVTKIETVGKTYLACSGLKDSEREMNSSLVQVPHARRTIEMGLSILRETRKVKLKNGDMLNVKIGINSGSVTAGVVGYHKPQFSLVGDTVNTASRMSSTLTEYNSIQISMECYEIIGNYDGLSFKKEQRDVKGKGLMQTFIVNANKEFDDEDYFKRRISSGVNALYGYSKNSEIECLEIEECSNDRKSSKCLCKTSSKIERKMSNKEKIHSFWNIFSTEFHSSNKFYAKSMHAMAKIGMIITLISNFVFIILSLVRLTDDNDKSHGFKLGYFLFEEIVLIIWLIFLKKIHKKMWHGYALAIIYSLQVIVFFIETATIGTVNTVEVLFLYSRFILTTYYTGLIFSRSLLVTIFFTIFWLIKVTIFNFIAHILWFSLFFLIITFCASIHLEYSLRSYQKSKEIALKELEKTELLLTQMIPSHVLQKLQQETSVTDNLKQVTVMYADIVGFTAWSSEKSSIEVVEMLSELFTRFDKTCLDHDVYKVHTIGDCYVAMGYRGDIQRNPAKEALNMVNFALALIDLIEEVNEKCECKLKMRIGLHTGDVIGGITGTNIVRYDIYGQDVMLANKMESNGVPGRVAVSEKTKKLLEGYENDHTKFDFEFLKEVKNGKEIIKLSLLSKVIR</sequence>
<feature type="domain" description="Guanylate cyclase" evidence="8">
    <location>
        <begin position="1927"/>
        <end position="2057"/>
    </location>
</feature>
<feature type="transmembrane region" description="Helical" evidence="7">
    <location>
        <begin position="341"/>
        <end position="361"/>
    </location>
</feature>
<evidence type="ECO:0000256" key="3">
    <source>
        <dbReference type="ARBA" id="ARBA00022723"/>
    </source>
</evidence>
<keyword evidence="6 7" id="KW-0472">Membrane</keyword>
<feature type="transmembrane region" description="Helical" evidence="7">
    <location>
        <begin position="61"/>
        <end position="77"/>
    </location>
</feature>
<keyword evidence="3" id="KW-0479">Metal-binding</keyword>
<feature type="transmembrane region" description="Helical" evidence="7">
    <location>
        <begin position="1757"/>
        <end position="1774"/>
    </location>
</feature>
<feature type="transmembrane region" description="Helical" evidence="7">
    <location>
        <begin position="1825"/>
        <end position="1847"/>
    </location>
</feature>
<comment type="caution">
    <text evidence="9">The sequence shown here is derived from an EMBL/GenBank/DDBJ whole genome shotgun (WGS) entry which is preliminary data.</text>
</comment>
<feature type="transmembrane region" description="Helical" evidence="7">
    <location>
        <begin position="1725"/>
        <end position="1745"/>
    </location>
</feature>
<dbReference type="InterPro" id="IPR001054">
    <property type="entry name" value="A/G_cyclase"/>
</dbReference>
<dbReference type="InterPro" id="IPR032631">
    <property type="entry name" value="P-type_ATPase_N"/>
</dbReference>
<accession>A0A1R2AV13</accession>
<dbReference type="InterPro" id="IPR023298">
    <property type="entry name" value="ATPase_P-typ_TM_dom_sf"/>
</dbReference>
<dbReference type="Gene3D" id="2.70.150.10">
    <property type="entry name" value="Calcium-transporting ATPase, cytoplasmic transduction domain A"/>
    <property type="match status" value="1"/>
</dbReference>
<feature type="transmembrane region" description="Helical" evidence="7">
    <location>
        <begin position="1374"/>
        <end position="1397"/>
    </location>
</feature>
<feature type="transmembrane region" description="Helical" evidence="7">
    <location>
        <begin position="1854"/>
        <end position="1876"/>
    </location>
</feature>
<feature type="transmembrane region" description="Helical" evidence="7">
    <location>
        <begin position="373"/>
        <end position="393"/>
    </location>
</feature>
<evidence type="ECO:0000256" key="4">
    <source>
        <dbReference type="ARBA" id="ARBA00022842"/>
    </source>
</evidence>
<dbReference type="Proteomes" id="UP000187209">
    <property type="component" value="Unassembled WGS sequence"/>
</dbReference>
<dbReference type="Pfam" id="PF16212">
    <property type="entry name" value="PhoLip_ATPase_C"/>
    <property type="match status" value="1"/>
</dbReference>
<organism evidence="9 10">
    <name type="scientific">Stentor coeruleus</name>
    <dbReference type="NCBI Taxonomy" id="5963"/>
    <lineage>
        <taxon>Eukaryota</taxon>
        <taxon>Sar</taxon>
        <taxon>Alveolata</taxon>
        <taxon>Ciliophora</taxon>
        <taxon>Postciliodesmatophora</taxon>
        <taxon>Heterotrichea</taxon>
        <taxon>Heterotrichida</taxon>
        <taxon>Stentoridae</taxon>
        <taxon>Stentor</taxon>
    </lineage>
</organism>
<protein>
    <recommendedName>
        <fullName evidence="8">Guanylate cyclase domain-containing protein</fullName>
    </recommendedName>
</protein>
<dbReference type="GO" id="GO:0140326">
    <property type="term" value="F:ATPase-coupled intramembrane lipid transporter activity"/>
    <property type="evidence" value="ECO:0007669"/>
    <property type="project" value="TreeGrafter"/>
</dbReference>
<evidence type="ECO:0000313" key="9">
    <source>
        <dbReference type="EMBL" id="OMJ68369.1"/>
    </source>
</evidence>
<dbReference type="InterPro" id="IPR036412">
    <property type="entry name" value="HAD-like_sf"/>
</dbReference>
<gene>
    <name evidence="9" type="ORF">SteCoe_34204</name>
</gene>
<dbReference type="EMBL" id="MPUH01001342">
    <property type="protein sequence ID" value="OMJ68369.1"/>
    <property type="molecule type" value="Genomic_DNA"/>
</dbReference>
<dbReference type="SMART" id="SM00044">
    <property type="entry name" value="CYCc"/>
    <property type="match status" value="2"/>
</dbReference>
<evidence type="ECO:0000256" key="2">
    <source>
        <dbReference type="ARBA" id="ARBA00022692"/>
    </source>
</evidence>
<feature type="domain" description="Guanylate cyclase" evidence="8">
    <location>
        <begin position="1449"/>
        <end position="1585"/>
    </location>
</feature>
<dbReference type="PROSITE" id="PS50125">
    <property type="entry name" value="GUANYLATE_CYCLASE_2"/>
    <property type="match status" value="2"/>
</dbReference>
<feature type="transmembrane region" description="Helical" evidence="7">
    <location>
        <begin position="1345"/>
        <end position="1362"/>
    </location>
</feature>
<evidence type="ECO:0000313" key="10">
    <source>
        <dbReference type="Proteomes" id="UP000187209"/>
    </source>
</evidence>
<feature type="transmembrane region" description="Helical" evidence="7">
    <location>
        <begin position="1273"/>
        <end position="1292"/>
    </location>
</feature>
<dbReference type="SUPFAM" id="SSF56784">
    <property type="entry name" value="HAD-like"/>
    <property type="match status" value="1"/>
</dbReference>
<dbReference type="SUPFAM" id="SSF81665">
    <property type="entry name" value="Calcium ATPase, transmembrane domain M"/>
    <property type="match status" value="1"/>
</dbReference>
<keyword evidence="5 7" id="KW-1133">Transmembrane helix</keyword>
<dbReference type="CDD" id="cd07302">
    <property type="entry name" value="CHD"/>
    <property type="match status" value="2"/>
</dbReference>
<dbReference type="GO" id="GO:0035556">
    <property type="term" value="P:intracellular signal transduction"/>
    <property type="evidence" value="ECO:0007669"/>
    <property type="project" value="InterPro"/>
</dbReference>
<dbReference type="InterPro" id="IPR008250">
    <property type="entry name" value="ATPase_P-typ_transduc_dom_A_sf"/>
</dbReference>
<dbReference type="Gene3D" id="3.30.70.1230">
    <property type="entry name" value="Nucleotide cyclase"/>
    <property type="match status" value="2"/>
</dbReference>
<feature type="transmembrane region" description="Helical" evidence="7">
    <location>
        <begin position="1299"/>
        <end position="1318"/>
    </location>
</feature>
<feature type="transmembrane region" description="Helical" evidence="7">
    <location>
        <begin position="1324"/>
        <end position="1340"/>
    </location>
</feature>
<feature type="transmembrane region" description="Helical" evidence="7">
    <location>
        <begin position="1052"/>
        <end position="1073"/>
    </location>
</feature>
<feature type="transmembrane region" description="Helical" evidence="7">
    <location>
        <begin position="1154"/>
        <end position="1177"/>
    </location>
</feature>
<comment type="subcellular location">
    <subcellularLocation>
        <location evidence="1">Membrane</location>
        <topology evidence="1">Multi-pass membrane protein</topology>
    </subcellularLocation>
</comment>
<dbReference type="PANTHER" id="PTHR24092">
    <property type="entry name" value="PROBABLE PHOSPHOLIPID-TRANSPORTING ATPASE"/>
    <property type="match status" value="1"/>
</dbReference>
<dbReference type="PANTHER" id="PTHR24092:SF175">
    <property type="entry name" value="PHOSPHOLIPID-TRANSPORTING ATPASE"/>
    <property type="match status" value="1"/>
</dbReference>